<comment type="caution">
    <text evidence="2">The sequence shown here is derived from an EMBL/GenBank/DDBJ whole genome shotgun (WGS) entry which is preliminary data.</text>
</comment>
<evidence type="ECO:0000313" key="2">
    <source>
        <dbReference type="EMBL" id="TGN08185.1"/>
    </source>
</evidence>
<dbReference type="Gene3D" id="3.30.750.24">
    <property type="entry name" value="STAS domain"/>
    <property type="match status" value="1"/>
</dbReference>
<dbReference type="Proteomes" id="UP000298264">
    <property type="component" value="Unassembled WGS sequence"/>
</dbReference>
<feature type="domain" description="STAS" evidence="1">
    <location>
        <begin position="47"/>
        <end position="116"/>
    </location>
</feature>
<organism evidence="2 3">
    <name type="scientific">Leptospira ilyithenensis</name>
    <dbReference type="NCBI Taxonomy" id="2484901"/>
    <lineage>
        <taxon>Bacteria</taxon>
        <taxon>Pseudomonadati</taxon>
        <taxon>Spirochaetota</taxon>
        <taxon>Spirochaetia</taxon>
        <taxon>Leptospirales</taxon>
        <taxon>Leptospiraceae</taxon>
        <taxon>Leptospira</taxon>
    </lineage>
</organism>
<dbReference type="InterPro" id="IPR036513">
    <property type="entry name" value="STAS_dom_sf"/>
</dbReference>
<dbReference type="OrthoDB" id="329313at2"/>
<reference evidence="2" key="1">
    <citation type="journal article" date="2019" name="PLoS Negl. Trop. Dis.">
        <title>Revisiting the worldwide diversity of Leptospira species in the environment.</title>
        <authorList>
            <person name="Vincent A.T."/>
            <person name="Schiettekatte O."/>
            <person name="Bourhy P."/>
            <person name="Veyrier F.J."/>
            <person name="Picardeau M."/>
        </authorList>
    </citation>
    <scope>NUCLEOTIDE SEQUENCE [LARGE SCALE GENOMIC DNA]</scope>
    <source>
        <strain evidence="2">201400974</strain>
    </source>
</reference>
<accession>A0A4R9LKR8</accession>
<dbReference type="Pfam" id="PF13466">
    <property type="entry name" value="STAS_2"/>
    <property type="match status" value="1"/>
</dbReference>
<dbReference type="SUPFAM" id="SSF52091">
    <property type="entry name" value="SpoIIaa-like"/>
    <property type="match status" value="1"/>
</dbReference>
<sequence>MDPVLKFREVESGIESAWEGYLTIHYVSQWKEKLKQIKTKHGSFWNVDLSGIQRIDTAGIQFLLFLKKYSSDKNFQLKLQNHSLPVLKVIDLLGLVNHFGDKVKIKKEYADELVFAYGTKKG</sequence>
<keyword evidence="3" id="KW-1185">Reference proteome</keyword>
<dbReference type="AlphaFoldDB" id="A0A4R9LKR8"/>
<dbReference type="InterPro" id="IPR002645">
    <property type="entry name" value="STAS_dom"/>
</dbReference>
<dbReference type="RefSeq" id="WP_135765143.1">
    <property type="nucleotide sequence ID" value="NZ_RQHV01000061.1"/>
</dbReference>
<gene>
    <name evidence="2" type="ORF">EHS11_14770</name>
</gene>
<evidence type="ECO:0000313" key="3">
    <source>
        <dbReference type="Proteomes" id="UP000298264"/>
    </source>
</evidence>
<dbReference type="InterPro" id="IPR052746">
    <property type="entry name" value="MlaB_ABC_Transporter"/>
</dbReference>
<dbReference type="PANTHER" id="PTHR35849">
    <property type="entry name" value="BLR2341 PROTEIN"/>
    <property type="match status" value="1"/>
</dbReference>
<dbReference type="InterPro" id="IPR058548">
    <property type="entry name" value="MlaB-like_STAS"/>
</dbReference>
<proteinExistence type="predicted"/>
<dbReference type="PROSITE" id="PS50801">
    <property type="entry name" value="STAS"/>
    <property type="match status" value="1"/>
</dbReference>
<evidence type="ECO:0000259" key="1">
    <source>
        <dbReference type="PROSITE" id="PS50801"/>
    </source>
</evidence>
<dbReference type="PANTHER" id="PTHR35849:SF2">
    <property type="entry name" value="BLR2341 PROTEIN"/>
    <property type="match status" value="1"/>
</dbReference>
<name>A0A4R9LKR8_9LEPT</name>
<dbReference type="CDD" id="cd07043">
    <property type="entry name" value="STAS_anti-anti-sigma_factors"/>
    <property type="match status" value="1"/>
</dbReference>
<protein>
    <submittedName>
        <fullName evidence="2">Anti-sigma factor antagonist</fullName>
    </submittedName>
</protein>
<dbReference type="EMBL" id="RQHV01000061">
    <property type="protein sequence ID" value="TGN08185.1"/>
    <property type="molecule type" value="Genomic_DNA"/>
</dbReference>